<gene>
    <name evidence="2" type="ORF">Tci_932149</name>
</gene>
<evidence type="ECO:0000256" key="1">
    <source>
        <dbReference type="SAM" id="MobiDB-lite"/>
    </source>
</evidence>
<proteinExistence type="predicted"/>
<sequence length="80" mass="9219">GAERRQPPLPRNQRHQGLQPPAFQHLPGRRRGASARVRRAAPRLVCRGRQRTGRPGRGAQWRSRTGLLRRALRSHEQHPQ</sequence>
<feature type="region of interest" description="Disordered" evidence="1">
    <location>
        <begin position="1"/>
        <end position="66"/>
    </location>
</feature>
<feature type="non-terminal residue" evidence="2">
    <location>
        <position position="1"/>
    </location>
</feature>
<feature type="compositionally biased region" description="Basic residues" evidence="1">
    <location>
        <begin position="27"/>
        <end position="54"/>
    </location>
</feature>
<evidence type="ECO:0000313" key="2">
    <source>
        <dbReference type="EMBL" id="GFD60180.1"/>
    </source>
</evidence>
<comment type="caution">
    <text evidence="2">The sequence shown here is derived from an EMBL/GenBank/DDBJ whole genome shotgun (WGS) entry which is preliminary data.</text>
</comment>
<reference evidence="2" key="1">
    <citation type="journal article" date="2019" name="Sci. Rep.">
        <title>Draft genome of Tanacetum cinerariifolium, the natural source of mosquito coil.</title>
        <authorList>
            <person name="Yamashiro T."/>
            <person name="Shiraishi A."/>
            <person name="Satake H."/>
            <person name="Nakayama K."/>
        </authorList>
    </citation>
    <scope>NUCLEOTIDE SEQUENCE</scope>
</reference>
<feature type="non-terminal residue" evidence="2">
    <location>
        <position position="80"/>
    </location>
</feature>
<name>A0A699XPH9_TANCI</name>
<organism evidence="2">
    <name type="scientific">Tanacetum cinerariifolium</name>
    <name type="common">Dalmatian daisy</name>
    <name type="synonym">Chrysanthemum cinerariifolium</name>
    <dbReference type="NCBI Taxonomy" id="118510"/>
    <lineage>
        <taxon>Eukaryota</taxon>
        <taxon>Viridiplantae</taxon>
        <taxon>Streptophyta</taxon>
        <taxon>Embryophyta</taxon>
        <taxon>Tracheophyta</taxon>
        <taxon>Spermatophyta</taxon>
        <taxon>Magnoliopsida</taxon>
        <taxon>eudicotyledons</taxon>
        <taxon>Gunneridae</taxon>
        <taxon>Pentapetalae</taxon>
        <taxon>asterids</taxon>
        <taxon>campanulids</taxon>
        <taxon>Asterales</taxon>
        <taxon>Asteraceae</taxon>
        <taxon>Asteroideae</taxon>
        <taxon>Anthemideae</taxon>
        <taxon>Anthemidinae</taxon>
        <taxon>Tanacetum</taxon>
    </lineage>
</organism>
<dbReference type="EMBL" id="BKCJ011874558">
    <property type="protein sequence ID" value="GFD60180.1"/>
    <property type="molecule type" value="Genomic_DNA"/>
</dbReference>
<dbReference type="AlphaFoldDB" id="A0A699XPH9"/>
<protein>
    <submittedName>
        <fullName evidence="2">Uncharacterized protein</fullName>
    </submittedName>
</protein>
<accession>A0A699XPH9</accession>